<protein>
    <submittedName>
        <fullName evidence="1">CUB domain-containing protein</fullName>
    </submittedName>
</protein>
<reference evidence="1" key="1">
    <citation type="submission" date="2019-11" db="UniProtKB">
        <authorList>
            <consortium name="WormBaseParasite"/>
        </authorList>
    </citation>
    <scope>IDENTIFICATION</scope>
</reference>
<accession>A0A5K3EUZ5</accession>
<organism evidence="1">
    <name type="scientific">Mesocestoides corti</name>
    <name type="common">Flatworm</name>
    <dbReference type="NCBI Taxonomy" id="53468"/>
    <lineage>
        <taxon>Eukaryota</taxon>
        <taxon>Metazoa</taxon>
        <taxon>Spiralia</taxon>
        <taxon>Lophotrochozoa</taxon>
        <taxon>Platyhelminthes</taxon>
        <taxon>Cestoda</taxon>
        <taxon>Eucestoda</taxon>
        <taxon>Cyclophyllidea</taxon>
        <taxon>Mesocestoididae</taxon>
        <taxon>Mesocestoides</taxon>
    </lineage>
</organism>
<dbReference type="AlphaFoldDB" id="A0A5K3EUZ5"/>
<name>A0A5K3EUZ5_MESCO</name>
<proteinExistence type="predicted"/>
<evidence type="ECO:0000313" key="1">
    <source>
        <dbReference type="WBParaSite" id="MCU_003297-RA"/>
    </source>
</evidence>
<dbReference type="WBParaSite" id="MCU_003297-RA">
    <property type="protein sequence ID" value="MCU_003297-RA"/>
    <property type="gene ID" value="MCU_003297"/>
</dbReference>
<sequence>SIWWRVSFETDSYPRHNNISAPLVTLQPKCVIKWHQEHKAPAVHHFSVRKIHIWRTRNHNQKNGTATYDSTEGHFSGFASGKHIDLIIRHRQ</sequence>